<dbReference type="AlphaFoldDB" id="A0A933IAS4"/>
<organism evidence="3 4">
    <name type="scientific">candidate division TA06 bacterium</name>
    <dbReference type="NCBI Taxonomy" id="2250710"/>
    <lineage>
        <taxon>Bacteria</taxon>
        <taxon>Bacteria division TA06</taxon>
    </lineage>
</organism>
<accession>A0A933IAS4</accession>
<evidence type="ECO:0000259" key="2">
    <source>
        <dbReference type="Pfam" id="PF14242"/>
    </source>
</evidence>
<dbReference type="InterPro" id="IPR025642">
    <property type="entry name" value="DUF4342"/>
</dbReference>
<keyword evidence="1" id="KW-0812">Transmembrane</keyword>
<proteinExistence type="predicted"/>
<protein>
    <submittedName>
        <fullName evidence="3">DUF4342 domain-containing protein</fullName>
    </submittedName>
</protein>
<dbReference type="Pfam" id="PF14242">
    <property type="entry name" value="DUF4342"/>
    <property type="match status" value="1"/>
</dbReference>
<keyword evidence="1" id="KW-0472">Membrane</keyword>
<gene>
    <name evidence="3" type="ORF">HY768_11125</name>
</gene>
<name>A0A933IAS4_UNCT6</name>
<evidence type="ECO:0000256" key="1">
    <source>
        <dbReference type="SAM" id="Phobius"/>
    </source>
</evidence>
<feature type="domain" description="DUF4342" evidence="2">
    <location>
        <begin position="3"/>
        <end position="79"/>
    </location>
</feature>
<sequence length="82" mass="8879">MSDQFTEEIKVSGEQLLAKIKELVREGNIRRITIIDRDGKTIMAFPLTIGVVGALIAPTLAAIGAVAALVTECTVKVEREQK</sequence>
<reference evidence="3" key="1">
    <citation type="submission" date="2020-07" db="EMBL/GenBank/DDBJ databases">
        <title>Huge and variable diversity of episymbiotic CPR bacteria and DPANN archaea in groundwater ecosystems.</title>
        <authorList>
            <person name="He C.Y."/>
            <person name="Keren R."/>
            <person name="Whittaker M."/>
            <person name="Farag I.F."/>
            <person name="Doudna J."/>
            <person name="Cate J.H.D."/>
            <person name="Banfield J.F."/>
        </authorList>
    </citation>
    <scope>NUCLEOTIDE SEQUENCE</scope>
    <source>
        <strain evidence="3">NC_groundwater_1520_Pr4_B-0.1um_53_5</strain>
    </source>
</reference>
<keyword evidence="1" id="KW-1133">Transmembrane helix</keyword>
<evidence type="ECO:0000313" key="3">
    <source>
        <dbReference type="EMBL" id="MBI4727750.1"/>
    </source>
</evidence>
<dbReference type="Proteomes" id="UP000736328">
    <property type="component" value="Unassembled WGS sequence"/>
</dbReference>
<dbReference type="EMBL" id="JACQXR010000155">
    <property type="protein sequence ID" value="MBI4727750.1"/>
    <property type="molecule type" value="Genomic_DNA"/>
</dbReference>
<evidence type="ECO:0000313" key="4">
    <source>
        <dbReference type="Proteomes" id="UP000736328"/>
    </source>
</evidence>
<feature type="transmembrane region" description="Helical" evidence="1">
    <location>
        <begin position="47"/>
        <end position="70"/>
    </location>
</feature>
<comment type="caution">
    <text evidence="3">The sequence shown here is derived from an EMBL/GenBank/DDBJ whole genome shotgun (WGS) entry which is preliminary data.</text>
</comment>